<evidence type="ECO:0000313" key="3">
    <source>
        <dbReference type="Proteomes" id="UP000463857"/>
    </source>
</evidence>
<protein>
    <submittedName>
        <fullName evidence="2">Uncharacterized protein</fullName>
    </submittedName>
</protein>
<organism evidence="2 3">
    <name type="scientific">Epidermidibacterium keratini</name>
    <dbReference type="NCBI Taxonomy" id="1891644"/>
    <lineage>
        <taxon>Bacteria</taxon>
        <taxon>Bacillati</taxon>
        <taxon>Actinomycetota</taxon>
        <taxon>Actinomycetes</taxon>
        <taxon>Sporichthyales</taxon>
        <taxon>Sporichthyaceae</taxon>
        <taxon>Epidermidibacterium</taxon>
    </lineage>
</organism>
<feature type="compositionally biased region" description="Pro residues" evidence="1">
    <location>
        <begin position="1"/>
        <end position="22"/>
    </location>
</feature>
<keyword evidence="3" id="KW-1185">Reference proteome</keyword>
<dbReference type="PRINTS" id="PR01217">
    <property type="entry name" value="PRICHEXTENSN"/>
</dbReference>
<proteinExistence type="predicted"/>
<feature type="compositionally biased region" description="Pro residues" evidence="1">
    <location>
        <begin position="88"/>
        <end position="135"/>
    </location>
</feature>
<reference evidence="2 3" key="1">
    <citation type="journal article" date="2018" name="Int. J. Syst. Evol. Microbiol.">
        <title>Epidermidibacterium keratini gen. nov., sp. nov., a member of the family Sporichthyaceae, isolated from keratin epidermis.</title>
        <authorList>
            <person name="Lee D.G."/>
            <person name="Trujillo M.E."/>
            <person name="Kang S."/>
            <person name="Nam J.J."/>
            <person name="Kim Y.J."/>
        </authorList>
    </citation>
    <scope>NUCLEOTIDE SEQUENCE [LARGE SCALE GENOMIC DNA]</scope>
    <source>
        <strain evidence="2 3">EPI-7</strain>
    </source>
</reference>
<sequence length="311" mass="30994">MSYPPGYGPPQGPPPGYGPPGPRGGYPPQGPPGPPGPGYPPPGPPGGYPPPGPQGYPPQGPPPGYGPPGPGYGPPPGYGRPGPAGPGYGPPGPPTPSGPPGPAGPPQGPPPGYPPSGPGYPPRGPGQAPPGPPTGPGQQGPTPGDQPPAPESPAPADGAPESSAQADNADRDEIIAPRSGKVGEMLEGSGRYGLRASWRVVSIEYPADDVFVEAGLSIPDGYASAIIGALFTNSGSEAIGAVPAEGMHLIDTNDARHLAAPAEVEARPGFRAGAVQPEESIAGHLFYLIAKDLGVRGAQWQDGDEKLTWLR</sequence>
<evidence type="ECO:0000313" key="2">
    <source>
        <dbReference type="EMBL" id="QHB99319.1"/>
    </source>
</evidence>
<feature type="region of interest" description="Disordered" evidence="1">
    <location>
        <begin position="1"/>
        <end position="186"/>
    </location>
</feature>
<feature type="compositionally biased region" description="Pro residues" evidence="1">
    <location>
        <begin position="144"/>
        <end position="153"/>
    </location>
</feature>
<dbReference type="Proteomes" id="UP000463857">
    <property type="component" value="Chromosome"/>
</dbReference>
<dbReference type="KEGG" id="eke:EK0264_02785"/>
<feature type="compositionally biased region" description="Pro residues" evidence="1">
    <location>
        <begin position="28"/>
        <end position="78"/>
    </location>
</feature>
<dbReference type="EMBL" id="CP047156">
    <property type="protein sequence ID" value="QHB99319.1"/>
    <property type="molecule type" value="Genomic_DNA"/>
</dbReference>
<dbReference type="AlphaFoldDB" id="A0A7L4YJM5"/>
<name>A0A7L4YJM5_9ACTN</name>
<dbReference type="RefSeq" id="WP_159542676.1">
    <property type="nucleotide sequence ID" value="NZ_CP047156.1"/>
</dbReference>
<dbReference type="InParanoid" id="A0A7L4YJM5"/>
<dbReference type="OrthoDB" id="5189169at2"/>
<evidence type="ECO:0000256" key="1">
    <source>
        <dbReference type="SAM" id="MobiDB-lite"/>
    </source>
</evidence>
<gene>
    <name evidence="2" type="ORF">EK0264_02785</name>
</gene>
<accession>A0A7L4YJM5</accession>